<organism evidence="4">
    <name type="scientific">Angiostrongylus costaricensis</name>
    <name type="common">Nematode worm</name>
    <dbReference type="NCBI Taxonomy" id="334426"/>
    <lineage>
        <taxon>Eukaryota</taxon>
        <taxon>Metazoa</taxon>
        <taxon>Ecdysozoa</taxon>
        <taxon>Nematoda</taxon>
        <taxon>Chromadorea</taxon>
        <taxon>Rhabditida</taxon>
        <taxon>Rhabditina</taxon>
        <taxon>Rhabditomorpha</taxon>
        <taxon>Strongyloidea</taxon>
        <taxon>Metastrongylidae</taxon>
        <taxon>Angiostrongylus</taxon>
    </lineage>
</organism>
<protein>
    <submittedName>
        <fullName evidence="4">Inhibitor_I29 domain-containing protein</fullName>
    </submittedName>
</protein>
<feature type="transmembrane region" description="Helical" evidence="1">
    <location>
        <begin position="21"/>
        <end position="40"/>
    </location>
</feature>
<evidence type="ECO:0000313" key="4">
    <source>
        <dbReference type="WBParaSite" id="ACOC_0000879401-mRNA-1"/>
    </source>
</evidence>
<evidence type="ECO:0000256" key="1">
    <source>
        <dbReference type="SAM" id="Phobius"/>
    </source>
</evidence>
<dbReference type="STRING" id="334426.A0A0R3PSW8"/>
<gene>
    <name evidence="2" type="ORF">ACOC_LOCUS8795</name>
</gene>
<keyword evidence="1" id="KW-0472">Membrane</keyword>
<reference evidence="4" key="1">
    <citation type="submission" date="2017-02" db="UniProtKB">
        <authorList>
            <consortium name="WormBaseParasite"/>
        </authorList>
    </citation>
    <scope>IDENTIFICATION</scope>
</reference>
<reference evidence="2 3" key="2">
    <citation type="submission" date="2018-11" db="EMBL/GenBank/DDBJ databases">
        <authorList>
            <consortium name="Pathogen Informatics"/>
        </authorList>
    </citation>
    <scope>NUCLEOTIDE SEQUENCE [LARGE SCALE GENOMIC DNA]</scope>
    <source>
        <strain evidence="2 3">Costa Rica</strain>
    </source>
</reference>
<dbReference type="OMA" id="THVRVCK"/>
<evidence type="ECO:0000313" key="2">
    <source>
        <dbReference type="EMBL" id="VDM60380.1"/>
    </source>
</evidence>
<name>A0A0R3PSW8_ANGCS</name>
<evidence type="ECO:0000313" key="3">
    <source>
        <dbReference type="Proteomes" id="UP000267027"/>
    </source>
</evidence>
<dbReference type="EMBL" id="UYYA01004204">
    <property type="protein sequence ID" value="VDM60380.1"/>
    <property type="molecule type" value="Genomic_DNA"/>
</dbReference>
<dbReference type="Proteomes" id="UP000267027">
    <property type="component" value="Unassembled WGS sequence"/>
</dbReference>
<proteinExistence type="predicted"/>
<keyword evidence="1" id="KW-1133">Transmembrane helix</keyword>
<sequence length="130" mass="15309">MNTDSFKQLTTRIGRLRLKRYWSISPLTIFLVYATTSNYGEEEVEAFHMDSEKFNREGHAFFKVIIGNLNAKTGPRRTSEERHIGIHGLEWNKQDERPSEFIMATKTVHGNSETQNPFLQRWTWGFTNRK</sequence>
<dbReference type="OrthoDB" id="288203at2759"/>
<keyword evidence="1" id="KW-0812">Transmembrane</keyword>
<keyword evidence="3" id="KW-1185">Reference proteome</keyword>
<accession>A0A0R3PSW8</accession>
<dbReference type="AlphaFoldDB" id="A0A0R3PSW8"/>
<dbReference type="WBParaSite" id="ACOC_0000879401-mRNA-1">
    <property type="protein sequence ID" value="ACOC_0000879401-mRNA-1"/>
    <property type="gene ID" value="ACOC_0000879401"/>
</dbReference>